<reference evidence="1 2" key="1">
    <citation type="journal article" date="2024" name="Commun. Biol.">
        <title>Comparative genomic analysis of thermophilic fungi reveals convergent evolutionary adaptations and gene losses.</title>
        <authorList>
            <person name="Steindorff A.S."/>
            <person name="Aguilar-Pontes M.V."/>
            <person name="Robinson A.J."/>
            <person name="Andreopoulos B."/>
            <person name="LaButti K."/>
            <person name="Kuo A."/>
            <person name="Mondo S."/>
            <person name="Riley R."/>
            <person name="Otillar R."/>
            <person name="Haridas S."/>
            <person name="Lipzen A."/>
            <person name="Grimwood J."/>
            <person name="Schmutz J."/>
            <person name="Clum A."/>
            <person name="Reid I.D."/>
            <person name="Moisan M.C."/>
            <person name="Butler G."/>
            <person name="Nguyen T.T.M."/>
            <person name="Dewar K."/>
            <person name="Conant G."/>
            <person name="Drula E."/>
            <person name="Henrissat B."/>
            <person name="Hansel C."/>
            <person name="Singer S."/>
            <person name="Hutchinson M.I."/>
            <person name="de Vries R.P."/>
            <person name="Natvig D.O."/>
            <person name="Powell A.J."/>
            <person name="Tsang A."/>
            <person name="Grigoriev I.V."/>
        </authorList>
    </citation>
    <scope>NUCLEOTIDE SEQUENCE [LARGE SCALE GENOMIC DNA]</scope>
    <source>
        <strain evidence="1 2">CBS 494.80</strain>
    </source>
</reference>
<evidence type="ECO:0000313" key="2">
    <source>
        <dbReference type="Proteomes" id="UP001595075"/>
    </source>
</evidence>
<evidence type="ECO:0000313" key="1">
    <source>
        <dbReference type="EMBL" id="KAL2059926.1"/>
    </source>
</evidence>
<comment type="caution">
    <text evidence="1">The sequence shown here is derived from an EMBL/GenBank/DDBJ whole genome shotgun (WGS) entry which is preliminary data.</text>
</comment>
<proteinExistence type="predicted"/>
<organism evidence="1 2">
    <name type="scientific">Oculimacula yallundae</name>
    <dbReference type="NCBI Taxonomy" id="86028"/>
    <lineage>
        <taxon>Eukaryota</taxon>
        <taxon>Fungi</taxon>
        <taxon>Dikarya</taxon>
        <taxon>Ascomycota</taxon>
        <taxon>Pezizomycotina</taxon>
        <taxon>Leotiomycetes</taxon>
        <taxon>Helotiales</taxon>
        <taxon>Ploettnerulaceae</taxon>
        <taxon>Oculimacula</taxon>
    </lineage>
</organism>
<dbReference type="Proteomes" id="UP001595075">
    <property type="component" value="Unassembled WGS sequence"/>
</dbReference>
<accession>A0ABR4BS40</accession>
<sequence>MLSYTSSLRGSSHCLLPKLRTYLRTLPRTRSNIQQSLHGIPNVIEWMHGGQKEQLLNHTLIPSRWNTSTESCTPFSPKKIKHETRTIRMQNNFGDDRHTSTS</sequence>
<keyword evidence="2" id="KW-1185">Reference proteome</keyword>
<gene>
    <name evidence="1" type="ORF">VTL71DRAFT_10081</name>
</gene>
<protein>
    <submittedName>
        <fullName evidence="1">Uncharacterized protein</fullName>
    </submittedName>
</protein>
<name>A0ABR4BS40_9HELO</name>
<dbReference type="EMBL" id="JAZHXI010000025">
    <property type="protein sequence ID" value="KAL2059926.1"/>
    <property type="molecule type" value="Genomic_DNA"/>
</dbReference>